<reference evidence="2" key="1">
    <citation type="submission" date="2019-12" db="EMBL/GenBank/DDBJ databases">
        <title>Genome sequencing and annotation of Brassica cretica.</title>
        <authorList>
            <person name="Studholme D.J."/>
            <person name="Sarris P."/>
        </authorList>
    </citation>
    <scope>NUCLEOTIDE SEQUENCE</scope>
    <source>
        <strain evidence="2">PFS-109/04</strain>
        <tissue evidence="2">Leaf</tissue>
    </source>
</reference>
<feature type="compositionally biased region" description="Basic and acidic residues" evidence="1">
    <location>
        <begin position="1"/>
        <end position="25"/>
    </location>
</feature>
<proteinExistence type="predicted"/>
<gene>
    <name evidence="2" type="ORF">F2Q69_00025314</name>
</gene>
<name>A0A8S9Q7N8_BRACR</name>
<dbReference type="AlphaFoldDB" id="A0A8S9Q7N8"/>
<evidence type="ECO:0000256" key="1">
    <source>
        <dbReference type="SAM" id="MobiDB-lite"/>
    </source>
</evidence>
<protein>
    <submittedName>
        <fullName evidence="2">Uncharacterized protein</fullName>
    </submittedName>
</protein>
<sequence length="93" mass="10116">MVETRGSEGPRVVGDRGRSAVEDVHPAVQPRSAAGTRLGRGGEVSVRSVELRSELRRRRRRRVRRVGRIQKLLDAIRLRSGAVGQSSGGFSAA</sequence>
<dbReference type="Proteomes" id="UP000712600">
    <property type="component" value="Unassembled WGS sequence"/>
</dbReference>
<evidence type="ECO:0000313" key="2">
    <source>
        <dbReference type="EMBL" id="KAF3537081.1"/>
    </source>
</evidence>
<evidence type="ECO:0000313" key="3">
    <source>
        <dbReference type="Proteomes" id="UP000712600"/>
    </source>
</evidence>
<comment type="caution">
    <text evidence="2">The sequence shown here is derived from an EMBL/GenBank/DDBJ whole genome shotgun (WGS) entry which is preliminary data.</text>
</comment>
<accession>A0A8S9Q7N8</accession>
<organism evidence="2 3">
    <name type="scientific">Brassica cretica</name>
    <name type="common">Mustard</name>
    <dbReference type="NCBI Taxonomy" id="69181"/>
    <lineage>
        <taxon>Eukaryota</taxon>
        <taxon>Viridiplantae</taxon>
        <taxon>Streptophyta</taxon>
        <taxon>Embryophyta</taxon>
        <taxon>Tracheophyta</taxon>
        <taxon>Spermatophyta</taxon>
        <taxon>Magnoliopsida</taxon>
        <taxon>eudicotyledons</taxon>
        <taxon>Gunneridae</taxon>
        <taxon>Pentapetalae</taxon>
        <taxon>rosids</taxon>
        <taxon>malvids</taxon>
        <taxon>Brassicales</taxon>
        <taxon>Brassicaceae</taxon>
        <taxon>Brassiceae</taxon>
        <taxon>Brassica</taxon>
    </lineage>
</organism>
<feature type="region of interest" description="Disordered" evidence="1">
    <location>
        <begin position="1"/>
        <end position="43"/>
    </location>
</feature>
<dbReference type="EMBL" id="QGKX02001290">
    <property type="protein sequence ID" value="KAF3537081.1"/>
    <property type="molecule type" value="Genomic_DNA"/>
</dbReference>